<feature type="region of interest" description="Disordered" evidence="6">
    <location>
        <begin position="761"/>
        <end position="822"/>
    </location>
</feature>
<feature type="compositionally biased region" description="Basic and acidic residues" evidence="6">
    <location>
        <begin position="702"/>
        <end position="712"/>
    </location>
</feature>
<dbReference type="SMART" id="SM00364">
    <property type="entry name" value="LRR_BAC"/>
    <property type="match status" value="4"/>
</dbReference>
<dbReference type="InterPro" id="IPR032675">
    <property type="entry name" value="LRR_dom_sf"/>
</dbReference>
<name>A0A813G522_POLGL</name>
<dbReference type="SUPFAM" id="SSF52058">
    <property type="entry name" value="L domain-like"/>
    <property type="match status" value="1"/>
</dbReference>
<keyword evidence="5" id="KW-0966">Cell projection</keyword>
<feature type="region of interest" description="Disordered" evidence="6">
    <location>
        <begin position="396"/>
        <end position="433"/>
    </location>
</feature>
<feature type="region of interest" description="Disordered" evidence="6">
    <location>
        <begin position="559"/>
        <end position="740"/>
    </location>
</feature>
<feature type="region of interest" description="Disordered" evidence="6">
    <location>
        <begin position="513"/>
        <end position="545"/>
    </location>
</feature>
<protein>
    <submittedName>
        <fullName evidence="7">Uncharacterized protein</fullName>
    </submittedName>
</protein>
<evidence type="ECO:0000256" key="5">
    <source>
        <dbReference type="ARBA" id="ARBA00023273"/>
    </source>
</evidence>
<feature type="region of interest" description="Disordered" evidence="6">
    <location>
        <begin position="1129"/>
        <end position="1152"/>
    </location>
</feature>
<feature type="region of interest" description="Disordered" evidence="6">
    <location>
        <begin position="848"/>
        <end position="907"/>
    </location>
</feature>
<gene>
    <name evidence="7" type="ORF">PGLA1383_LOCUS38797</name>
</gene>
<evidence type="ECO:0000313" key="7">
    <source>
        <dbReference type="EMBL" id="CAE8621276.1"/>
    </source>
</evidence>
<dbReference type="Proteomes" id="UP000654075">
    <property type="component" value="Unassembled WGS sequence"/>
</dbReference>
<dbReference type="EMBL" id="CAJNNV010027693">
    <property type="protein sequence ID" value="CAE8621276.1"/>
    <property type="molecule type" value="Genomic_DNA"/>
</dbReference>
<dbReference type="PROSITE" id="PS51450">
    <property type="entry name" value="LRR"/>
    <property type="match status" value="2"/>
</dbReference>
<keyword evidence="4" id="KW-0969">Cilium</keyword>
<dbReference type="Gene3D" id="3.80.10.10">
    <property type="entry name" value="Ribonuclease Inhibitor"/>
    <property type="match status" value="1"/>
</dbReference>
<keyword evidence="3" id="KW-0677">Repeat</keyword>
<dbReference type="PANTHER" id="PTHR45973">
    <property type="entry name" value="PROTEIN PHOSPHATASE 1 REGULATORY SUBUNIT SDS22-RELATED"/>
    <property type="match status" value="1"/>
</dbReference>
<comment type="caution">
    <text evidence="7">The sequence shown here is derived from an EMBL/GenBank/DDBJ whole genome shotgun (WGS) entry which is preliminary data.</text>
</comment>
<feature type="region of interest" description="Disordered" evidence="6">
    <location>
        <begin position="1060"/>
        <end position="1085"/>
    </location>
</feature>
<comment type="subcellular location">
    <subcellularLocation>
        <location evidence="1">Cell projection</location>
        <location evidence="1">Cilium</location>
    </subcellularLocation>
</comment>
<dbReference type="PANTHER" id="PTHR45973:SF9">
    <property type="entry name" value="LEUCINE-RICH REPEAT-CONTAINING PROTEIN 46"/>
    <property type="match status" value="1"/>
</dbReference>
<evidence type="ECO:0000313" key="8">
    <source>
        <dbReference type="Proteomes" id="UP000654075"/>
    </source>
</evidence>
<dbReference type="InterPro" id="IPR050576">
    <property type="entry name" value="Cilia_flagella_integrity"/>
</dbReference>
<dbReference type="InterPro" id="IPR001611">
    <property type="entry name" value="Leu-rich_rpt"/>
</dbReference>
<keyword evidence="8" id="KW-1185">Reference proteome</keyword>
<accession>A0A813G522</accession>
<dbReference type="SMART" id="SM00369">
    <property type="entry name" value="LRR_TYP"/>
    <property type="match status" value="5"/>
</dbReference>
<evidence type="ECO:0000256" key="2">
    <source>
        <dbReference type="ARBA" id="ARBA00022614"/>
    </source>
</evidence>
<feature type="compositionally biased region" description="Basic and acidic residues" evidence="6">
    <location>
        <begin position="805"/>
        <end position="822"/>
    </location>
</feature>
<feature type="compositionally biased region" description="Polar residues" evidence="6">
    <location>
        <begin position="1065"/>
        <end position="1078"/>
    </location>
</feature>
<sequence length="1152" mass="121556">MSSCEDSLGIRKIVETPPGLRVLNVARNQLRDLVPLFLAPTPVSPCGRAFPKLQVLDVSANAALSDVSASMSVEGLQSLTATGLAVTSLQCYPCNLEVLDLRGCCLHAITDLEALPFLRELMLDGNALLRCEDVVVHPCLQALRMAHNAVEHIAAVQLPSMTELDMASNHLSQVPHLSGAPSLLSLVLRGNQLSSLGALSVLRGLTFLDASQNRLRGLEASLTAALRPLRVLLLNGNEIDSAEDVAASLEASGSVSLEHLDLRDNPLSRASKRDPNGSLAFYPCACLDLGSYCSIATPAEIELLGSGAGGELSLDVEPELDQVTLTTRDRYRSRMAVCCPFLRSLDGALVAVQGLPSRQSGDLAIAVAVSTAAAYTDAATSPMAGQVQGQRISHCAGSDSAWSRDTSADSRPDFVAPRNSLADKATSPPQVAQEMPPALPAYSSFVDAPTRANSSRKGVSPHVLVNLGLAPDILGDARKKAIDTAAEIAVMAELSLLAVAACSSCLGAFSATDEGMPQERPQAKLASPEPPESASPSVASQGSLSPVVDLRPATRLQHTQGSFGQPLLPSTGATNSGLLRGSAADTRGPLSLSVQTLSPPSSIAAGGSPEASEDRMAAARATSPGLAAYLRPGSSPSYTRQQEADVEASDASPGPRFLGEVSTKGEGKGKLKVKKDKAACPNLHLDTKVAEGVATGSGSQRSHAENRPHPDDFPGGGSRSSQGARRQSETPHAPWSKGLESADIQITASLDFDAEFQRIVGTKDVPGHPPFRETSSLAVPSVPSRAVPSGRARTAEGLRAPAPGQRREEAQSPGSREFKKKVDSRNSYLRFLEGEIAAQQAFLQLHKGIRRDQPGPGRSHRQGRRRTAAQAEERGTSAPATAAAQSNSDKPRQKSRSVERRSARASSAATQKVTLECWKIEEQARCKTSKEVPATLGVVDADDSWGASSLVEVVAEPQLSVSALEPRRQPLPCEQPPLFQPLPRSDNLPTWRGLMLSEAEPAAACGRHAAHVQPEPQGNCKFRSLDEVHRVAQGLAEVAEFSKRMPAVPASKLANVKVLEGDAPPSSSRTGSLRTQRPTGDRAWHSVVSPVSGSLRGVLQELFAQQAWAVPGRPVAFRYSLGRAVQNSTPAARHYTNADDLEGPTLPELTGN</sequence>
<keyword evidence="2" id="KW-0433">Leucine-rich repeat</keyword>
<evidence type="ECO:0000256" key="4">
    <source>
        <dbReference type="ARBA" id="ARBA00023069"/>
    </source>
</evidence>
<dbReference type="OrthoDB" id="428453at2759"/>
<reference evidence="7" key="1">
    <citation type="submission" date="2021-02" db="EMBL/GenBank/DDBJ databases">
        <authorList>
            <person name="Dougan E. K."/>
            <person name="Rhodes N."/>
            <person name="Thang M."/>
            <person name="Chan C."/>
        </authorList>
    </citation>
    <scope>NUCLEOTIDE SEQUENCE</scope>
</reference>
<evidence type="ECO:0000256" key="6">
    <source>
        <dbReference type="SAM" id="MobiDB-lite"/>
    </source>
</evidence>
<feature type="compositionally biased region" description="Low complexity" evidence="6">
    <location>
        <begin position="598"/>
        <end position="610"/>
    </location>
</feature>
<dbReference type="InterPro" id="IPR003591">
    <property type="entry name" value="Leu-rich_rpt_typical-subtyp"/>
</dbReference>
<organism evidence="7 8">
    <name type="scientific">Polarella glacialis</name>
    <name type="common">Dinoflagellate</name>
    <dbReference type="NCBI Taxonomy" id="89957"/>
    <lineage>
        <taxon>Eukaryota</taxon>
        <taxon>Sar</taxon>
        <taxon>Alveolata</taxon>
        <taxon>Dinophyceae</taxon>
        <taxon>Suessiales</taxon>
        <taxon>Suessiaceae</taxon>
        <taxon>Polarella</taxon>
    </lineage>
</organism>
<proteinExistence type="predicted"/>
<feature type="compositionally biased region" description="Basic residues" evidence="6">
    <location>
        <begin position="858"/>
        <end position="867"/>
    </location>
</feature>
<evidence type="ECO:0000256" key="1">
    <source>
        <dbReference type="ARBA" id="ARBA00004138"/>
    </source>
</evidence>
<feature type="compositionally biased region" description="Basic and acidic residues" evidence="6">
    <location>
        <begin position="889"/>
        <end position="902"/>
    </location>
</feature>
<dbReference type="AlphaFoldDB" id="A0A813G522"/>
<evidence type="ECO:0000256" key="3">
    <source>
        <dbReference type="ARBA" id="ARBA00022737"/>
    </source>
</evidence>